<dbReference type="InterPro" id="IPR035901">
    <property type="entry name" value="GIY-YIG_endonuc_sf"/>
</dbReference>
<proteinExistence type="predicted"/>
<protein>
    <recommendedName>
        <fullName evidence="2">GIY-YIG domain-containing protein</fullName>
    </recommendedName>
</protein>
<gene>
    <name evidence="1" type="ORF">MNBD_NITROSPINAE01-1593</name>
</gene>
<dbReference type="Gene3D" id="3.40.1440.10">
    <property type="entry name" value="GIY-YIG endonuclease"/>
    <property type="match status" value="1"/>
</dbReference>
<accession>A0A3B1CLE3</accession>
<dbReference type="EMBL" id="UOGC01000093">
    <property type="protein sequence ID" value="VAX19685.1"/>
    <property type="molecule type" value="Genomic_DNA"/>
</dbReference>
<dbReference type="SUPFAM" id="SSF82771">
    <property type="entry name" value="GIY-YIG endonuclease"/>
    <property type="match status" value="1"/>
</dbReference>
<evidence type="ECO:0000313" key="1">
    <source>
        <dbReference type="EMBL" id="VAX19685.1"/>
    </source>
</evidence>
<reference evidence="1" key="1">
    <citation type="submission" date="2018-06" db="EMBL/GenBank/DDBJ databases">
        <authorList>
            <person name="Zhirakovskaya E."/>
        </authorList>
    </citation>
    <scope>NUCLEOTIDE SEQUENCE</scope>
</reference>
<name>A0A3B1CLE3_9ZZZZ</name>
<sequence>MHQLDRSEFEGGSQGIFWWVPWELTNVPAVGGVYCLRDINQTIVYIAGAKPGELREKLNKHFKKNDIPDVYYFDWYQTSNEYETDVVKQEWIAEFKPKHNIQPDNSGKLEKPSF</sequence>
<evidence type="ECO:0008006" key="2">
    <source>
        <dbReference type="Google" id="ProtNLM"/>
    </source>
</evidence>
<dbReference type="AlphaFoldDB" id="A0A3B1CLE3"/>
<organism evidence="1">
    <name type="scientific">hydrothermal vent metagenome</name>
    <dbReference type="NCBI Taxonomy" id="652676"/>
    <lineage>
        <taxon>unclassified sequences</taxon>
        <taxon>metagenomes</taxon>
        <taxon>ecological metagenomes</taxon>
    </lineage>
</organism>